<dbReference type="PANTHER" id="PTHR37938">
    <property type="entry name" value="BLL0215 PROTEIN"/>
    <property type="match status" value="1"/>
</dbReference>
<keyword evidence="1" id="KW-1133">Transmembrane helix</keyword>
<dbReference type="Proteomes" id="UP001596406">
    <property type="component" value="Unassembled WGS sequence"/>
</dbReference>
<sequence length="165" mass="17980">MSSAREVPDWVTLGADESVVWSGHPSFYPVAMSLVVGAVLFVLGPISTVFLPDPWRLVGVVLVVAGLALIGWTYLSHRSTQYVITSNEVYKKTGLVSRQVTSLRMGRIQNTTFTQSFPQRLLSYGDVHIDTAGSGATEIVFESVTDPQRVSRLLTEQLDSHAAAV</sequence>
<feature type="transmembrane region" description="Helical" evidence="1">
    <location>
        <begin position="27"/>
        <end position="50"/>
    </location>
</feature>
<dbReference type="AlphaFoldDB" id="A0ABD5UBC2"/>
<dbReference type="RefSeq" id="WP_304449323.1">
    <property type="nucleotide sequence ID" value="NZ_JARRAH010000001.1"/>
</dbReference>
<evidence type="ECO:0000259" key="2">
    <source>
        <dbReference type="Pfam" id="PF03703"/>
    </source>
</evidence>
<dbReference type="EMBL" id="JBHSXM010000001">
    <property type="protein sequence ID" value="MFC6837659.1"/>
    <property type="molecule type" value="Genomic_DNA"/>
</dbReference>
<feature type="transmembrane region" description="Helical" evidence="1">
    <location>
        <begin position="57"/>
        <end position="75"/>
    </location>
</feature>
<evidence type="ECO:0000313" key="3">
    <source>
        <dbReference type="EMBL" id="MFC6837659.1"/>
    </source>
</evidence>
<evidence type="ECO:0000313" key="4">
    <source>
        <dbReference type="Proteomes" id="UP001596406"/>
    </source>
</evidence>
<protein>
    <submittedName>
        <fullName evidence="3">PH domain-containing protein</fullName>
    </submittedName>
</protein>
<feature type="domain" description="YdbS-like PH" evidence="2">
    <location>
        <begin position="78"/>
        <end position="152"/>
    </location>
</feature>
<dbReference type="InterPro" id="IPR005182">
    <property type="entry name" value="YdbS-like_PH"/>
</dbReference>
<gene>
    <name evidence="3" type="ORF">ACFQHK_14280</name>
</gene>
<name>A0ABD5UBC2_9EURY</name>
<organism evidence="3 4">
    <name type="scientific">Halomarina ordinaria</name>
    <dbReference type="NCBI Taxonomy" id="3033939"/>
    <lineage>
        <taxon>Archaea</taxon>
        <taxon>Methanobacteriati</taxon>
        <taxon>Methanobacteriota</taxon>
        <taxon>Stenosarchaea group</taxon>
        <taxon>Halobacteria</taxon>
        <taxon>Halobacteriales</taxon>
        <taxon>Natronomonadaceae</taxon>
        <taxon>Halomarina</taxon>
    </lineage>
</organism>
<keyword evidence="1" id="KW-0472">Membrane</keyword>
<evidence type="ECO:0000256" key="1">
    <source>
        <dbReference type="SAM" id="Phobius"/>
    </source>
</evidence>
<proteinExistence type="predicted"/>
<reference evidence="3 4" key="1">
    <citation type="journal article" date="2019" name="Int. J. Syst. Evol. Microbiol.">
        <title>The Global Catalogue of Microorganisms (GCM) 10K type strain sequencing project: providing services to taxonomists for standard genome sequencing and annotation.</title>
        <authorList>
            <consortium name="The Broad Institute Genomics Platform"/>
            <consortium name="The Broad Institute Genome Sequencing Center for Infectious Disease"/>
            <person name="Wu L."/>
            <person name="Ma J."/>
        </authorList>
    </citation>
    <scope>NUCLEOTIDE SEQUENCE [LARGE SCALE GENOMIC DNA]</scope>
    <source>
        <strain evidence="3 4">PSRA2</strain>
    </source>
</reference>
<keyword evidence="1" id="KW-0812">Transmembrane</keyword>
<dbReference type="PANTHER" id="PTHR37938:SF1">
    <property type="entry name" value="BLL0215 PROTEIN"/>
    <property type="match status" value="1"/>
</dbReference>
<keyword evidence="4" id="KW-1185">Reference proteome</keyword>
<comment type="caution">
    <text evidence="3">The sequence shown here is derived from an EMBL/GenBank/DDBJ whole genome shotgun (WGS) entry which is preliminary data.</text>
</comment>
<dbReference type="Pfam" id="PF03703">
    <property type="entry name" value="bPH_2"/>
    <property type="match status" value="1"/>
</dbReference>
<accession>A0ABD5UBC2</accession>